<reference evidence="2 3" key="1">
    <citation type="submission" date="2016-04" db="EMBL/GenBank/DDBJ databases">
        <authorList>
            <person name="Evans L.H."/>
            <person name="Alamgir A."/>
            <person name="Owens N."/>
            <person name="Weber N.D."/>
            <person name="Virtaneva K."/>
            <person name="Barbian K."/>
            <person name="Babar A."/>
            <person name="Rosenke K."/>
        </authorList>
    </citation>
    <scope>NUCLEOTIDE SEQUENCE [LARGE SCALE GENOMIC DNA]</scope>
    <source>
        <strain evidence="2 3">LMa1</strain>
    </source>
</reference>
<evidence type="ECO:0000313" key="2">
    <source>
        <dbReference type="EMBL" id="OAT82909.1"/>
    </source>
</evidence>
<keyword evidence="3" id="KW-1185">Reference proteome</keyword>
<organism evidence="2 3">
    <name type="scientific">Desulfotomaculum copahuensis</name>
    <dbReference type="NCBI Taxonomy" id="1838280"/>
    <lineage>
        <taxon>Bacteria</taxon>
        <taxon>Bacillati</taxon>
        <taxon>Bacillota</taxon>
        <taxon>Clostridia</taxon>
        <taxon>Eubacteriales</taxon>
        <taxon>Desulfotomaculaceae</taxon>
        <taxon>Desulfotomaculum</taxon>
    </lineage>
</organism>
<evidence type="ECO:0000313" key="3">
    <source>
        <dbReference type="Proteomes" id="UP000078532"/>
    </source>
</evidence>
<sequence length="117" mass="13736">MKWTLQRWVWQLQSPLFIGMPPSGALNRCRLYIPARVMWGAFTAEIARSRAQSNPDNIDELYKAVGDDLKEKVRFSYLYPAEYTADGWLAWLPRYESGKGQSWRREDWNSTESRGML</sequence>
<dbReference type="Proteomes" id="UP000078532">
    <property type="component" value="Unassembled WGS sequence"/>
</dbReference>
<feature type="region of interest" description="Disordered" evidence="1">
    <location>
        <begin position="98"/>
        <end position="117"/>
    </location>
</feature>
<comment type="caution">
    <text evidence="2">The sequence shown here is derived from an EMBL/GenBank/DDBJ whole genome shotgun (WGS) entry which is preliminary data.</text>
</comment>
<dbReference type="RefSeq" id="WP_066667635.1">
    <property type="nucleotide sequence ID" value="NZ_LYVF01000136.1"/>
</dbReference>
<gene>
    <name evidence="2" type="ORF">A6M21_17590</name>
</gene>
<dbReference type="AlphaFoldDB" id="A0A1B7LFK2"/>
<dbReference type="EMBL" id="LYVF01000136">
    <property type="protein sequence ID" value="OAT82909.1"/>
    <property type="molecule type" value="Genomic_DNA"/>
</dbReference>
<dbReference type="STRING" id="1838280.A6M21_17590"/>
<protein>
    <submittedName>
        <fullName evidence="2">Uncharacterized protein</fullName>
    </submittedName>
</protein>
<dbReference type="OrthoDB" id="1550501at2"/>
<evidence type="ECO:0000256" key="1">
    <source>
        <dbReference type="SAM" id="MobiDB-lite"/>
    </source>
</evidence>
<proteinExistence type="predicted"/>
<name>A0A1B7LFK2_9FIRM</name>
<accession>A0A1B7LFK2</accession>